<feature type="region of interest" description="Disordered" evidence="1">
    <location>
        <begin position="727"/>
        <end position="813"/>
    </location>
</feature>
<dbReference type="STRING" id="44689.Q54LE3"/>
<dbReference type="Pfam" id="PF13516">
    <property type="entry name" value="LRR_6"/>
    <property type="match status" value="1"/>
</dbReference>
<dbReference type="AlphaFoldDB" id="Q54LE3"/>
<feature type="compositionally biased region" description="Polar residues" evidence="1">
    <location>
        <begin position="795"/>
        <end position="804"/>
    </location>
</feature>
<evidence type="ECO:0000313" key="3">
    <source>
        <dbReference type="Proteomes" id="UP000002195"/>
    </source>
</evidence>
<dbReference type="OMA" id="REDICWE"/>
<feature type="compositionally biased region" description="Low complexity" evidence="1">
    <location>
        <begin position="749"/>
        <end position="794"/>
    </location>
</feature>
<protein>
    <recommendedName>
        <fullName evidence="4">Leucine-rich repeat-containing protein</fullName>
    </recommendedName>
</protein>
<dbReference type="GO" id="GO:0034315">
    <property type="term" value="P:regulation of Arp2/3 complex-mediated actin nucleation"/>
    <property type="evidence" value="ECO:0000318"/>
    <property type="project" value="GO_Central"/>
</dbReference>
<dbReference type="RefSeq" id="XP_637618.1">
    <property type="nucleotide sequence ID" value="XM_632526.1"/>
</dbReference>
<reference evidence="2 3" key="1">
    <citation type="journal article" date="2005" name="Nature">
        <title>The genome of the social amoeba Dictyostelium discoideum.</title>
        <authorList>
            <consortium name="The Dictyostelium discoideum Sequencing Consortium"/>
            <person name="Eichinger L."/>
            <person name="Pachebat J.A."/>
            <person name="Glockner G."/>
            <person name="Rajandream M.A."/>
            <person name="Sucgang R."/>
            <person name="Berriman M."/>
            <person name="Song J."/>
            <person name="Olsen R."/>
            <person name="Szafranski K."/>
            <person name="Xu Q."/>
            <person name="Tunggal B."/>
            <person name="Kummerfeld S."/>
            <person name="Madera M."/>
            <person name="Konfortov B.A."/>
            <person name="Rivero F."/>
            <person name="Bankier A.T."/>
            <person name="Lehmann R."/>
            <person name="Hamlin N."/>
            <person name="Davies R."/>
            <person name="Gaudet P."/>
            <person name="Fey P."/>
            <person name="Pilcher K."/>
            <person name="Chen G."/>
            <person name="Saunders D."/>
            <person name="Sodergren E."/>
            <person name="Davis P."/>
            <person name="Kerhornou A."/>
            <person name="Nie X."/>
            <person name="Hall N."/>
            <person name="Anjard C."/>
            <person name="Hemphill L."/>
            <person name="Bason N."/>
            <person name="Farbrother P."/>
            <person name="Desany B."/>
            <person name="Just E."/>
            <person name="Morio T."/>
            <person name="Rost R."/>
            <person name="Churcher C."/>
            <person name="Cooper J."/>
            <person name="Haydock S."/>
            <person name="van Driessche N."/>
            <person name="Cronin A."/>
            <person name="Goodhead I."/>
            <person name="Muzny D."/>
            <person name="Mourier T."/>
            <person name="Pain A."/>
            <person name="Lu M."/>
            <person name="Harper D."/>
            <person name="Lindsay R."/>
            <person name="Hauser H."/>
            <person name="James K."/>
            <person name="Quiles M."/>
            <person name="Madan Babu M."/>
            <person name="Saito T."/>
            <person name="Buchrieser C."/>
            <person name="Wardroper A."/>
            <person name="Felder M."/>
            <person name="Thangavelu M."/>
            <person name="Johnson D."/>
            <person name="Knights A."/>
            <person name="Loulseged H."/>
            <person name="Mungall K."/>
            <person name="Oliver K."/>
            <person name="Price C."/>
            <person name="Quail M.A."/>
            <person name="Urushihara H."/>
            <person name="Hernandez J."/>
            <person name="Rabbinowitsch E."/>
            <person name="Steffen D."/>
            <person name="Sanders M."/>
            <person name="Ma J."/>
            <person name="Kohara Y."/>
            <person name="Sharp S."/>
            <person name="Simmonds M."/>
            <person name="Spiegler S."/>
            <person name="Tivey A."/>
            <person name="Sugano S."/>
            <person name="White B."/>
            <person name="Walker D."/>
            <person name="Woodward J."/>
            <person name="Winckler T."/>
            <person name="Tanaka Y."/>
            <person name="Shaulsky G."/>
            <person name="Schleicher M."/>
            <person name="Weinstock G."/>
            <person name="Rosenthal A."/>
            <person name="Cox E.C."/>
            <person name="Chisholm R.L."/>
            <person name="Gibbs R."/>
            <person name="Loomis W.F."/>
            <person name="Platzer M."/>
            <person name="Kay R.R."/>
            <person name="Williams J."/>
            <person name="Dear P.H."/>
            <person name="Noegel A.A."/>
            <person name="Barrell B."/>
            <person name="Kuspa A."/>
        </authorList>
    </citation>
    <scope>NUCLEOTIDE SEQUENCE [LARGE SCALE GENOMIC DNA]</scope>
    <source>
        <strain evidence="2 3">AX4</strain>
    </source>
</reference>
<accession>Q54LE3</accession>
<dbReference type="EMBL" id="AAFI02000089">
    <property type="protein sequence ID" value="EAL64096.1"/>
    <property type="molecule type" value="Genomic_DNA"/>
</dbReference>
<dbReference type="dictyBase" id="DDB_G0286681"/>
<dbReference type="PANTHER" id="PTHR24112">
    <property type="entry name" value="LEUCINE-RICH REPEAT, ISOFORM F-RELATED"/>
    <property type="match status" value="1"/>
</dbReference>
<dbReference type="GlyGen" id="Q54LE3">
    <property type="glycosylation" value="1 site"/>
</dbReference>
<dbReference type="GO" id="GO:0016477">
    <property type="term" value="P:cell migration"/>
    <property type="evidence" value="ECO:0000318"/>
    <property type="project" value="GO_Central"/>
</dbReference>
<name>Q54LE3_DICDI</name>
<sequence>MDENRLIFPTDSSFGPSEKKNIEQYLRGKQIYFSGIYTELKKKNFFSSSKQQQEEQKILIVSSFRFHVFSTSSSSKPLFDAHILDLLDYQITTEGSSEQEATLKFNQITINFNNSEKVQELSIAIKKMFSLNFPGMQESKNGNTTTTTTSNNNNNLNIGACGGFSRTYRCCSDFYGIQVREDICWEVDNLFESNNIKDLNLSDWPESPTPQQGRAMIDALKYNQWFESVTVANSTPSTQCKIGNDGVHSVNRVLETNRKISRLQLSNINARESWITPETWMSLAFNNYLTQVDLSNNSIEDRGVQFLCNDWLSTISHEIHSINLSKCNIGKQGLSNLFRAFRQNKWISKNLKFLSVSGNRMEDAASDMVLFLSEATALRQFEMSNCQPTWSAIKPPPTIQKSKETRIISKLDLSANKLNFNASNKQQLEQNANDLSLFLSMICPNLADIDLSSTCPSPNSIYTILSSVINLIRLNLSDNELEEEGIVTLVDILCHTTLPKLKHLYINRNFTINTDIMNKLSISKVTSKLTGDSSGGSGGSGGGVGSGSLGNAVKSLVKLISPSSFSLCPLETLHFAGQNNGRVKGDIIPLAHALLKNDTITEIDISGHHAGDDLAITLGRVIQVNKTIKTLYWDENLTTTVGLEYFSIGFKRNQSIQHMPMLVLDIADFLKQPENSPSMQMIKERLRLVDTTTTVQQRVTQLASDIQSQIINNNLRKMKDAINKAVTRKRNEAAISNTMNSPKSITSTKPPQQQQPPQSINLQQQQQQQQQPKNEEQQQQQQDSSQQPQQIDSPVQTSTQSPQNDDFVEESLN</sequence>
<proteinExistence type="predicted"/>
<dbReference type="GeneID" id="8625758"/>
<dbReference type="VEuPathDB" id="AmoebaDB:DDB_G0286681"/>
<dbReference type="eggNOG" id="KOG4242">
    <property type="taxonomic scope" value="Eukaryota"/>
</dbReference>
<feature type="compositionally biased region" description="Polar residues" evidence="1">
    <location>
        <begin position="734"/>
        <end position="748"/>
    </location>
</feature>
<dbReference type="PaxDb" id="44689-DDB0187092"/>
<dbReference type="HOGENOM" id="CLU_385635_0_0_1"/>
<evidence type="ECO:0000256" key="1">
    <source>
        <dbReference type="SAM" id="MobiDB-lite"/>
    </source>
</evidence>
<gene>
    <name evidence="2" type="ORF">DDB_G0286681</name>
</gene>
<dbReference type="Gene3D" id="3.80.10.10">
    <property type="entry name" value="Ribonuclease Inhibitor"/>
    <property type="match status" value="1"/>
</dbReference>
<dbReference type="PhylomeDB" id="Q54LE3"/>
<dbReference type="InParanoid" id="Q54LE3"/>
<dbReference type="PANTHER" id="PTHR24112:SF37">
    <property type="entry name" value="LEUCINE-RICH REPEAT-CONTAINING PROTEIN"/>
    <property type="match status" value="1"/>
</dbReference>
<organism evidence="2 3">
    <name type="scientific">Dictyostelium discoideum</name>
    <name type="common">Social amoeba</name>
    <dbReference type="NCBI Taxonomy" id="44689"/>
    <lineage>
        <taxon>Eukaryota</taxon>
        <taxon>Amoebozoa</taxon>
        <taxon>Evosea</taxon>
        <taxon>Eumycetozoa</taxon>
        <taxon>Dictyostelia</taxon>
        <taxon>Dictyosteliales</taxon>
        <taxon>Dictyosteliaceae</taxon>
        <taxon>Dictyostelium</taxon>
    </lineage>
</organism>
<dbReference type="Proteomes" id="UP000002195">
    <property type="component" value="Unassembled WGS sequence"/>
</dbReference>
<dbReference type="FunCoup" id="Q54LE3">
    <property type="interactions" value="8"/>
</dbReference>
<dbReference type="InterPro" id="IPR032675">
    <property type="entry name" value="LRR_dom_sf"/>
</dbReference>
<dbReference type="GO" id="GO:0005886">
    <property type="term" value="C:plasma membrane"/>
    <property type="evidence" value="ECO:0000318"/>
    <property type="project" value="GO_Central"/>
</dbReference>
<dbReference type="SMR" id="Q54LE3"/>
<keyword evidence="3" id="KW-1185">Reference proteome</keyword>
<evidence type="ECO:0000313" key="2">
    <source>
        <dbReference type="EMBL" id="EAL64096.1"/>
    </source>
</evidence>
<evidence type="ECO:0008006" key="4">
    <source>
        <dbReference type="Google" id="ProtNLM"/>
    </source>
</evidence>
<dbReference type="GO" id="GO:0030027">
    <property type="term" value="C:lamellipodium"/>
    <property type="evidence" value="ECO:0000318"/>
    <property type="project" value="GO_Central"/>
</dbReference>
<dbReference type="SUPFAM" id="SSF52047">
    <property type="entry name" value="RNI-like"/>
    <property type="match status" value="1"/>
</dbReference>
<dbReference type="KEGG" id="ddi:DDB_G0286681"/>
<dbReference type="InterPro" id="IPR001611">
    <property type="entry name" value="Leu-rich_rpt"/>
</dbReference>
<comment type="caution">
    <text evidence="2">The sequence shown here is derived from an EMBL/GenBank/DDBJ whole genome shotgun (WGS) entry which is preliminary data.</text>
</comment>
<dbReference type="InterPro" id="IPR051279">
    <property type="entry name" value="PP1-Reg/Actin-Interact_Protein"/>
</dbReference>